<protein>
    <recommendedName>
        <fullName evidence="3">Nose resistant-to-fluoxetine protein N-terminal domain-containing protein</fullName>
    </recommendedName>
</protein>
<dbReference type="Proteomes" id="UP000663879">
    <property type="component" value="Unassembled WGS sequence"/>
</dbReference>
<reference evidence="4" key="1">
    <citation type="submission" date="2021-02" db="EMBL/GenBank/DDBJ databases">
        <authorList>
            <person name="Nowell W R."/>
        </authorList>
    </citation>
    <scope>NUCLEOTIDE SEQUENCE</scope>
    <source>
        <strain evidence="4">Ploen Becks lab</strain>
    </source>
</reference>
<evidence type="ECO:0000256" key="2">
    <source>
        <dbReference type="SAM" id="SignalP"/>
    </source>
</evidence>
<dbReference type="SMART" id="SM00703">
    <property type="entry name" value="NRF"/>
    <property type="match status" value="1"/>
</dbReference>
<feature type="transmembrane region" description="Helical" evidence="1">
    <location>
        <begin position="455"/>
        <end position="475"/>
    </location>
</feature>
<dbReference type="OrthoDB" id="118951at2759"/>
<evidence type="ECO:0000259" key="3">
    <source>
        <dbReference type="SMART" id="SM00703"/>
    </source>
</evidence>
<keyword evidence="1" id="KW-1133">Transmembrane helix</keyword>
<dbReference type="AlphaFoldDB" id="A0A814IT69"/>
<evidence type="ECO:0000313" key="4">
    <source>
        <dbReference type="EMBL" id="CAF1027641.1"/>
    </source>
</evidence>
<feature type="transmembrane region" description="Helical" evidence="1">
    <location>
        <begin position="648"/>
        <end position="669"/>
    </location>
</feature>
<dbReference type="InterPro" id="IPR006621">
    <property type="entry name" value="Nose-resist-to-fluoxetine_N"/>
</dbReference>
<comment type="caution">
    <text evidence="4">The sequence shown here is derived from an EMBL/GenBank/DDBJ whole genome shotgun (WGS) entry which is preliminary data.</text>
</comment>
<keyword evidence="5" id="KW-1185">Reference proteome</keyword>
<dbReference type="GO" id="GO:0016747">
    <property type="term" value="F:acyltransferase activity, transferring groups other than amino-acyl groups"/>
    <property type="evidence" value="ECO:0007669"/>
    <property type="project" value="InterPro"/>
</dbReference>
<feature type="transmembrane region" description="Helical" evidence="1">
    <location>
        <begin position="608"/>
        <end position="628"/>
    </location>
</feature>
<evidence type="ECO:0000256" key="1">
    <source>
        <dbReference type="SAM" id="Phobius"/>
    </source>
</evidence>
<feature type="chain" id="PRO_5032309322" description="Nose resistant-to-fluoxetine protein N-terminal domain-containing protein" evidence="2">
    <location>
        <begin position="18"/>
        <end position="681"/>
    </location>
</feature>
<dbReference type="Pfam" id="PF20146">
    <property type="entry name" value="NRF"/>
    <property type="match status" value="1"/>
</dbReference>
<keyword evidence="2" id="KW-0732">Signal</keyword>
<keyword evidence="1" id="KW-0812">Transmembrane</keyword>
<organism evidence="4 5">
    <name type="scientific">Brachionus calyciflorus</name>
    <dbReference type="NCBI Taxonomy" id="104777"/>
    <lineage>
        <taxon>Eukaryota</taxon>
        <taxon>Metazoa</taxon>
        <taxon>Spiralia</taxon>
        <taxon>Gnathifera</taxon>
        <taxon>Rotifera</taxon>
        <taxon>Eurotatoria</taxon>
        <taxon>Monogononta</taxon>
        <taxon>Pseudotrocha</taxon>
        <taxon>Ploima</taxon>
        <taxon>Brachionidae</taxon>
        <taxon>Brachionus</taxon>
    </lineage>
</organism>
<accession>A0A814IT69</accession>
<feature type="transmembrane region" description="Helical" evidence="1">
    <location>
        <begin position="427"/>
        <end position="448"/>
    </location>
</feature>
<feature type="transmembrane region" description="Helical" evidence="1">
    <location>
        <begin position="175"/>
        <end position="201"/>
    </location>
</feature>
<sequence>MKKILFLIFNLILLSEAKNFNLLITEILGDITIDNNLNLETQCFNQMKTWLKSIESNETWALNVIDSFGRRPSGFLAGNVVWPGQYSQCIKIKSSEWSSKYCYINKRIQWVNILNRNDTLRFKYGMCFPNTCTDSDLTKIFQYALKKLDANELPFDKSLLNDSKVYCREKPKIDAYLIVAIVVTGIIGFLIVIATILEIYYKFYKVKKSTIHTSELNETEITTDSQIKIDENIKSKDEINDKSLILKILLCFSAYNNTLKIFQTDAKTKSQFLCLNSIRFWAFMWVIVLHQWNHFTEIDDIVLSNKFEYVDWKKNFFFTIVSNGYFCVDVFFLISGFLCAYNFLKQSKSKKTTWLTVVKFYIRRYYRITITLILVMLFIVGFNRFFHPGPFRSEFYYWSEDRCPTFFWTNLLHINNMYNQLCFPHSWYLATDMQFYLIAPLVLIPLLFKNKIRFIGFGLIGVIILIHIITTAVFVSSEKKGVSILKYQDIMEIYYQLEFFPWCRVAPFAFGLLLGKIISDLPKKRFYFSKNNSKNALVLTIVWVISLFFLAMVIFGQYGTFSGLDPLNRTSQNLYVTLCRIFFSIGLSGVIFLCITENGGFVNQFLSWSFWAPLAKLSYCAYLVHYSIVDSFIYAQEQFIYMQPSLFFYIYCGNLFLSICIAYVTNLLFESPFMNLEKYIF</sequence>
<dbReference type="InterPro" id="IPR052728">
    <property type="entry name" value="O2_lipid_transport_reg"/>
</dbReference>
<feature type="transmembrane region" description="Helical" evidence="1">
    <location>
        <begin position="536"/>
        <end position="555"/>
    </location>
</feature>
<feature type="transmembrane region" description="Helical" evidence="1">
    <location>
        <begin position="365"/>
        <end position="386"/>
    </location>
</feature>
<dbReference type="PANTHER" id="PTHR11161">
    <property type="entry name" value="O-ACYLTRANSFERASE"/>
    <property type="match status" value="1"/>
</dbReference>
<feature type="transmembrane region" description="Helical" evidence="1">
    <location>
        <begin position="272"/>
        <end position="292"/>
    </location>
</feature>
<feature type="transmembrane region" description="Helical" evidence="1">
    <location>
        <begin position="495"/>
        <end position="515"/>
    </location>
</feature>
<dbReference type="Pfam" id="PF01757">
    <property type="entry name" value="Acyl_transf_3"/>
    <property type="match status" value="1"/>
</dbReference>
<feature type="transmembrane region" description="Helical" evidence="1">
    <location>
        <begin position="575"/>
        <end position="596"/>
    </location>
</feature>
<feature type="transmembrane region" description="Helical" evidence="1">
    <location>
        <begin position="316"/>
        <end position="344"/>
    </location>
</feature>
<evidence type="ECO:0000313" key="5">
    <source>
        <dbReference type="Proteomes" id="UP000663879"/>
    </source>
</evidence>
<dbReference type="PANTHER" id="PTHR11161:SF12">
    <property type="entry name" value="ACYLTRANSFERASE 3 DOMAIN-CONTAINING PROTEIN-RELATED"/>
    <property type="match status" value="1"/>
</dbReference>
<proteinExistence type="predicted"/>
<feature type="domain" description="Nose resistant-to-fluoxetine protein N-terminal" evidence="3">
    <location>
        <begin position="40"/>
        <end position="169"/>
    </location>
</feature>
<feature type="signal peptide" evidence="2">
    <location>
        <begin position="1"/>
        <end position="17"/>
    </location>
</feature>
<dbReference type="EMBL" id="CAJNOC010004606">
    <property type="protein sequence ID" value="CAF1027641.1"/>
    <property type="molecule type" value="Genomic_DNA"/>
</dbReference>
<name>A0A814IT69_9BILA</name>
<gene>
    <name evidence="4" type="ORF">OXX778_LOCUS17697</name>
</gene>
<dbReference type="InterPro" id="IPR002656">
    <property type="entry name" value="Acyl_transf_3_dom"/>
</dbReference>
<keyword evidence="1" id="KW-0472">Membrane</keyword>